<evidence type="ECO:0000313" key="3">
    <source>
        <dbReference type="EMBL" id="QNM07823.1"/>
    </source>
</evidence>
<feature type="region of interest" description="Disordered" evidence="1">
    <location>
        <begin position="79"/>
        <end position="126"/>
    </location>
</feature>
<protein>
    <submittedName>
        <fullName evidence="3">Beta-propeller domain-containing protein</fullName>
    </submittedName>
</protein>
<dbReference type="RefSeq" id="WP_249328471.1">
    <property type="nucleotide sequence ID" value="NZ_CP060635.1"/>
</dbReference>
<feature type="compositionally biased region" description="Gly residues" evidence="1">
    <location>
        <begin position="176"/>
        <end position="189"/>
    </location>
</feature>
<dbReference type="Pfam" id="PF09826">
    <property type="entry name" value="Beta_propel"/>
    <property type="match status" value="1"/>
</dbReference>
<dbReference type="AlphaFoldDB" id="A0A7G9GAJ1"/>
<dbReference type="EMBL" id="CP060635">
    <property type="protein sequence ID" value="QNM07823.1"/>
    <property type="molecule type" value="Genomic_DNA"/>
</dbReference>
<keyword evidence="4" id="KW-1185">Reference proteome</keyword>
<dbReference type="Proteomes" id="UP000515860">
    <property type="component" value="Chromosome"/>
</dbReference>
<evidence type="ECO:0000313" key="4">
    <source>
        <dbReference type="Proteomes" id="UP000515860"/>
    </source>
</evidence>
<keyword evidence="2" id="KW-0472">Membrane</keyword>
<keyword evidence="2" id="KW-1133">Transmembrane helix</keyword>
<name>A0A7G9GAJ1_9FIRM</name>
<evidence type="ECO:0000256" key="2">
    <source>
        <dbReference type="SAM" id="Phobius"/>
    </source>
</evidence>
<keyword evidence="2" id="KW-0812">Transmembrane</keyword>
<dbReference type="KEGG" id="whj:H9Q79_12990"/>
<gene>
    <name evidence="3" type="ORF">H9Q79_12990</name>
</gene>
<dbReference type="InterPro" id="IPR019198">
    <property type="entry name" value="Beta_propeller_containing"/>
</dbReference>
<feature type="transmembrane region" description="Helical" evidence="2">
    <location>
        <begin position="54"/>
        <end position="75"/>
    </location>
</feature>
<proteinExistence type="predicted"/>
<evidence type="ECO:0000256" key="1">
    <source>
        <dbReference type="SAM" id="MobiDB-lite"/>
    </source>
</evidence>
<feature type="compositionally biased region" description="Basic and acidic residues" evidence="1">
    <location>
        <begin position="160"/>
        <end position="171"/>
    </location>
</feature>
<organism evidence="3 4">
    <name type="scientific">Wansuia hejianensis</name>
    <dbReference type="NCBI Taxonomy" id="2763667"/>
    <lineage>
        <taxon>Bacteria</taxon>
        <taxon>Bacillati</taxon>
        <taxon>Bacillota</taxon>
        <taxon>Clostridia</taxon>
        <taxon>Lachnospirales</taxon>
        <taxon>Lachnospiraceae</taxon>
        <taxon>Wansuia</taxon>
    </lineage>
</organism>
<feature type="region of interest" description="Disordered" evidence="1">
    <location>
        <begin position="160"/>
        <end position="189"/>
    </location>
</feature>
<accession>A0A7G9GAJ1</accession>
<sequence length="706" mass="75640">MDENKLLERIRASAQDVQVPDCLKPEEIIKKMNAAEQCGGGTGNKRRSVWKKSLVSAAAVLLCIGIVAAAGRYLMSGSSSGDASSKASAPMESAAAEPESGEGISGSTAGTQDSAQASGGQSKSGGMAIQAERISMNSLYTQAQDYGEIYDSLKAGEMKEERAADDMKMESESSGSDGGLTSGTGATSGGADGAESVCYGYSSTNVQVEGVDEADIVKNDGSYLYILSGRMVKIVRTENEQLELVSVTTLKNLGSAAAAYDMYVNGDILQVVAGSKDAVRVKEDSSEIYSLESREKTLLLTYDISDRTNPVLKGSITQDGAYQTSRRVGDYVYLFTKEYLGVPEGSKSVYEKEETAPEWLPEVNDEPISAGSCYLPAGGGNLAWIISSVSGDKPGKAADTKMILSNGTDAYISTGSIILQEISYGYNGDATNLAKFTFHEGKIKAESAAAVNGTIRDVFAINEQEGFLRVLTTSMDHSSGQEKNNLYILEEDLSLAGCIEGMAPGESIYSARFMGDTGYFVTYRNTDPLFSVDLSDPYQPRVIGELKVTGFSEYLHFWGDDQLLGIGYETDPETGRTQGLKLSMFDISDPANMKEVNKYVLEDFSYSPALYNYKSVLAHAEKNVIGFAAQGDAEKGGKDSYLVFSYSQEEGFTCELKENLSEEAAGGQENIRGIYTGDSFYLVSPDSISSYNMKEGYTSIATLGLS</sequence>
<reference evidence="3 4" key="1">
    <citation type="submission" date="2020-08" db="EMBL/GenBank/DDBJ databases">
        <authorList>
            <person name="Liu C."/>
            <person name="Sun Q."/>
        </authorList>
    </citation>
    <scope>NUCLEOTIDE SEQUENCE [LARGE SCALE GENOMIC DNA]</scope>
    <source>
        <strain evidence="3 4">NSJ-29</strain>
    </source>
</reference>